<accession>A0A4Y2I423</accession>
<protein>
    <submittedName>
        <fullName evidence="1">Uncharacterized protein</fullName>
    </submittedName>
</protein>
<sequence length="140" mass="16735">MAFLSYRVHIHANEEAAGRSVDGLDPKFNDRLPFGWLNHLLNAIHLAFAFLNYRTKFGRDLRCRCEHRITNLIRPARWIRVHNKVFSDSGRSEISRDRIFGRTQYLFFVYECIRTDLVTFKHARMKKINHDQTPWISHHI</sequence>
<evidence type="ECO:0000313" key="1">
    <source>
        <dbReference type="EMBL" id="GBM72294.1"/>
    </source>
</evidence>
<comment type="caution">
    <text evidence="1">The sequence shown here is derived from an EMBL/GenBank/DDBJ whole genome shotgun (WGS) entry which is preliminary data.</text>
</comment>
<name>A0A4Y2I423_ARAVE</name>
<evidence type="ECO:0000313" key="2">
    <source>
        <dbReference type="Proteomes" id="UP000499080"/>
    </source>
</evidence>
<dbReference type="Proteomes" id="UP000499080">
    <property type="component" value="Unassembled WGS sequence"/>
</dbReference>
<gene>
    <name evidence="1" type="ORF">AVEN_81889_1</name>
</gene>
<organism evidence="1 2">
    <name type="scientific">Araneus ventricosus</name>
    <name type="common">Orbweaver spider</name>
    <name type="synonym">Epeira ventricosa</name>
    <dbReference type="NCBI Taxonomy" id="182803"/>
    <lineage>
        <taxon>Eukaryota</taxon>
        <taxon>Metazoa</taxon>
        <taxon>Ecdysozoa</taxon>
        <taxon>Arthropoda</taxon>
        <taxon>Chelicerata</taxon>
        <taxon>Arachnida</taxon>
        <taxon>Araneae</taxon>
        <taxon>Araneomorphae</taxon>
        <taxon>Entelegynae</taxon>
        <taxon>Araneoidea</taxon>
        <taxon>Araneidae</taxon>
        <taxon>Araneus</taxon>
    </lineage>
</organism>
<keyword evidence="2" id="KW-1185">Reference proteome</keyword>
<dbReference type="AlphaFoldDB" id="A0A4Y2I423"/>
<reference evidence="1 2" key="1">
    <citation type="journal article" date="2019" name="Sci. Rep.">
        <title>Orb-weaving spider Araneus ventricosus genome elucidates the spidroin gene catalogue.</title>
        <authorList>
            <person name="Kono N."/>
            <person name="Nakamura H."/>
            <person name="Ohtoshi R."/>
            <person name="Moran D.A.P."/>
            <person name="Shinohara A."/>
            <person name="Yoshida Y."/>
            <person name="Fujiwara M."/>
            <person name="Mori M."/>
            <person name="Tomita M."/>
            <person name="Arakawa K."/>
        </authorList>
    </citation>
    <scope>NUCLEOTIDE SEQUENCE [LARGE SCALE GENOMIC DNA]</scope>
</reference>
<proteinExistence type="predicted"/>
<dbReference type="EMBL" id="BGPR01002369">
    <property type="protein sequence ID" value="GBM72294.1"/>
    <property type="molecule type" value="Genomic_DNA"/>
</dbReference>